<dbReference type="SMART" id="SM00091">
    <property type="entry name" value="PAS"/>
    <property type="match status" value="2"/>
</dbReference>
<gene>
    <name evidence="6" type="ORF">BEI_3068</name>
</gene>
<dbReference type="InterPro" id="IPR000160">
    <property type="entry name" value="GGDEF_dom"/>
</dbReference>
<dbReference type="Gene3D" id="3.30.70.270">
    <property type="match status" value="1"/>
</dbReference>
<dbReference type="SUPFAM" id="SSF55785">
    <property type="entry name" value="PYP-like sensor domain (PAS domain)"/>
    <property type="match status" value="2"/>
</dbReference>
<dbReference type="GO" id="GO:0005886">
    <property type="term" value="C:plasma membrane"/>
    <property type="evidence" value="ECO:0007669"/>
    <property type="project" value="TreeGrafter"/>
</dbReference>
<dbReference type="EMBL" id="CP021435">
    <property type="protein sequence ID" value="ATJ84055.1"/>
    <property type="molecule type" value="Genomic_DNA"/>
</dbReference>
<dbReference type="Proteomes" id="UP000219993">
    <property type="component" value="Chromosome"/>
</dbReference>
<name>A0A291PB07_9GAMM</name>
<dbReference type="GO" id="GO:1902201">
    <property type="term" value="P:negative regulation of bacterial-type flagellum-dependent cell motility"/>
    <property type="evidence" value="ECO:0007669"/>
    <property type="project" value="TreeGrafter"/>
</dbReference>
<feature type="domain" description="PAC" evidence="4">
    <location>
        <begin position="108"/>
        <end position="161"/>
    </location>
</feature>
<feature type="domain" description="PAC" evidence="4">
    <location>
        <begin position="243"/>
        <end position="293"/>
    </location>
</feature>
<evidence type="ECO:0000256" key="1">
    <source>
        <dbReference type="ARBA" id="ARBA00001946"/>
    </source>
</evidence>
<dbReference type="GO" id="GO:0052621">
    <property type="term" value="F:diguanylate cyclase activity"/>
    <property type="evidence" value="ECO:0007669"/>
    <property type="project" value="UniProtKB-EC"/>
</dbReference>
<dbReference type="Gene3D" id="2.10.70.100">
    <property type="match status" value="1"/>
</dbReference>
<dbReference type="PANTHER" id="PTHR45138">
    <property type="entry name" value="REGULATORY COMPONENTS OF SENSORY TRANSDUCTION SYSTEM"/>
    <property type="match status" value="1"/>
</dbReference>
<dbReference type="NCBIfam" id="TIGR00229">
    <property type="entry name" value="sensory_box"/>
    <property type="match status" value="2"/>
</dbReference>
<dbReference type="PROSITE" id="PS50113">
    <property type="entry name" value="PAC"/>
    <property type="match status" value="2"/>
</dbReference>
<dbReference type="InterPro" id="IPR000014">
    <property type="entry name" value="PAS"/>
</dbReference>
<evidence type="ECO:0000313" key="7">
    <source>
        <dbReference type="Proteomes" id="UP000219993"/>
    </source>
</evidence>
<comment type="cofactor">
    <cofactor evidence="1">
        <name>Mg(2+)</name>
        <dbReference type="ChEBI" id="CHEBI:18420"/>
    </cofactor>
</comment>
<dbReference type="InterPro" id="IPR050469">
    <property type="entry name" value="Diguanylate_Cyclase"/>
</dbReference>
<evidence type="ECO:0000313" key="6">
    <source>
        <dbReference type="EMBL" id="ATJ84055.1"/>
    </source>
</evidence>
<accession>A0A291PB07</accession>
<dbReference type="GO" id="GO:0043709">
    <property type="term" value="P:cell adhesion involved in single-species biofilm formation"/>
    <property type="evidence" value="ECO:0007669"/>
    <property type="project" value="TreeGrafter"/>
</dbReference>
<dbReference type="KEGG" id="hbe:BEI_3068"/>
<dbReference type="RefSeq" id="WP_227644496.1">
    <property type="nucleotide sequence ID" value="NZ_BAAADT010000037.1"/>
</dbReference>
<dbReference type="InterPro" id="IPR043128">
    <property type="entry name" value="Rev_trsase/Diguanyl_cyclase"/>
</dbReference>
<dbReference type="Pfam" id="PF00990">
    <property type="entry name" value="GGDEF"/>
    <property type="match status" value="1"/>
</dbReference>
<dbReference type="CDD" id="cd00130">
    <property type="entry name" value="PAS"/>
    <property type="match status" value="2"/>
</dbReference>
<reference evidence="6 7" key="1">
    <citation type="journal article" date="2017" name="Sci. Rep.">
        <title>Revealing the Saline Adaptation Strategies of the Halophilic Bacterium Halomonas beimenensis through High-throughput Omics and Transposon Mutagenesis Approaches.</title>
        <authorList>
            <person name="Chen Y.H."/>
            <person name="Lin S.S."/>
            <person name="Shyu Y.T."/>
        </authorList>
    </citation>
    <scope>NUCLEOTIDE SEQUENCE [LARGE SCALE GENOMIC DNA]</scope>
    <source>
        <strain evidence="6 7">NTU-111</strain>
    </source>
</reference>
<dbReference type="FunFam" id="3.30.70.270:FF:000001">
    <property type="entry name" value="Diguanylate cyclase domain protein"/>
    <property type="match status" value="1"/>
</dbReference>
<dbReference type="Pfam" id="PF08447">
    <property type="entry name" value="PAS_3"/>
    <property type="match status" value="2"/>
</dbReference>
<proteinExistence type="predicted"/>
<keyword evidence="7" id="KW-1185">Reference proteome</keyword>
<dbReference type="CDD" id="cd01949">
    <property type="entry name" value="GGDEF"/>
    <property type="match status" value="1"/>
</dbReference>
<dbReference type="SMART" id="SM00086">
    <property type="entry name" value="PAC"/>
    <property type="match status" value="2"/>
</dbReference>
<protein>
    <recommendedName>
        <fullName evidence="2">diguanylate cyclase</fullName>
        <ecNumber evidence="2">2.7.7.65</ecNumber>
    </recommendedName>
</protein>
<dbReference type="InterPro" id="IPR035965">
    <property type="entry name" value="PAS-like_dom_sf"/>
</dbReference>
<evidence type="ECO:0000256" key="3">
    <source>
        <dbReference type="SAM" id="Coils"/>
    </source>
</evidence>
<evidence type="ECO:0000259" key="5">
    <source>
        <dbReference type="PROSITE" id="PS50887"/>
    </source>
</evidence>
<organism evidence="6 7">
    <name type="scientific">Halomonas beimenensis</name>
    <dbReference type="NCBI Taxonomy" id="475662"/>
    <lineage>
        <taxon>Bacteria</taxon>
        <taxon>Pseudomonadati</taxon>
        <taxon>Pseudomonadota</taxon>
        <taxon>Gammaproteobacteria</taxon>
        <taxon>Oceanospirillales</taxon>
        <taxon>Halomonadaceae</taxon>
        <taxon>Halomonas</taxon>
    </lineage>
</organism>
<dbReference type="Gene3D" id="3.30.450.20">
    <property type="entry name" value="PAS domain"/>
    <property type="match status" value="2"/>
</dbReference>
<evidence type="ECO:0000259" key="4">
    <source>
        <dbReference type="PROSITE" id="PS50113"/>
    </source>
</evidence>
<dbReference type="PROSITE" id="PS50887">
    <property type="entry name" value="GGDEF"/>
    <property type="match status" value="1"/>
</dbReference>
<dbReference type="PANTHER" id="PTHR45138:SF24">
    <property type="entry name" value="DIGUANYLATE CYCLASE DGCC-RELATED"/>
    <property type="match status" value="1"/>
</dbReference>
<dbReference type="SMART" id="SM00267">
    <property type="entry name" value="GGDEF"/>
    <property type="match status" value="1"/>
</dbReference>
<dbReference type="AlphaFoldDB" id="A0A291PB07"/>
<sequence length="467" mass="53043">MMSPCPPSHPPTLDGLSSEALRERCAELEERLFWLETIIQGTRAGTWQWNVQTGETRFNERWAEIVGYRLEELEPVTIDTWLSLAHPEDLARSEAALAAHFAGEAPFYACEARMRHRDGHWVWVRDYGRLVTRTAEGEPEWMSGTHIDISEHKATESRLEQALEETRQLTRTLERAQRIGRLGYWRASLKTGELFWSDSIYDLFGVDRESFLPSIEAFKARVHPDDLPAVEASEARAQQTGIHDVQHRILRPDGSIRWVHEVADFEPHGDEAVLVGTVRDITEAKELELRLRELSITDELTGLYNRRYFMQRLREAFAQCQRKGTRAAVIVFDFDHFKSVNDTHGHAAGDRVLRRLGRLLSERLRRMDVPSRLGGEEFAILLPETPLDGGLRVAEDIRREVAALELRSPQGTPFRVSITCGVDALAETDASGEEAIQRADAALYRGKHAGRNRVEAGPAGRLAEERT</sequence>
<feature type="domain" description="GGDEF" evidence="5">
    <location>
        <begin position="325"/>
        <end position="459"/>
    </location>
</feature>
<evidence type="ECO:0000256" key="2">
    <source>
        <dbReference type="ARBA" id="ARBA00012528"/>
    </source>
</evidence>
<dbReference type="InterPro" id="IPR000700">
    <property type="entry name" value="PAS-assoc_C"/>
</dbReference>
<dbReference type="SUPFAM" id="SSF55073">
    <property type="entry name" value="Nucleotide cyclase"/>
    <property type="match status" value="1"/>
</dbReference>
<dbReference type="NCBIfam" id="TIGR00254">
    <property type="entry name" value="GGDEF"/>
    <property type="match status" value="1"/>
</dbReference>
<dbReference type="InterPro" id="IPR013655">
    <property type="entry name" value="PAS_fold_3"/>
</dbReference>
<dbReference type="InterPro" id="IPR029787">
    <property type="entry name" value="Nucleotide_cyclase"/>
</dbReference>
<dbReference type="EC" id="2.7.7.65" evidence="2"/>
<dbReference type="InterPro" id="IPR001610">
    <property type="entry name" value="PAC"/>
</dbReference>
<feature type="coiled-coil region" evidence="3">
    <location>
        <begin position="149"/>
        <end position="179"/>
    </location>
</feature>
<keyword evidence="3" id="KW-0175">Coiled coil</keyword>